<sequence length="173" mass="19392">MARSDLVISKMAAVLIPVVVGSLLSLIVSVATNYYTFRVEQNETVRKERMAHLERAMTLTARYSNDVGKLLGIGFITKGDITSNDLAIMSAPTDTLMELNVVISLYFPQLKSDLDQIFVGHGAMMQRFDNIVDTQDEHRREDAASFNQRIQKEMSVTMDSVRSLMKKLSELAT</sequence>
<dbReference type="Proteomes" id="UP000652176">
    <property type="component" value="Unassembled WGS sequence"/>
</dbReference>
<evidence type="ECO:0000313" key="3">
    <source>
        <dbReference type="Proteomes" id="UP000652176"/>
    </source>
</evidence>
<keyword evidence="1" id="KW-0812">Transmembrane</keyword>
<name>A0ABR9CUE5_9GAMM</name>
<protein>
    <submittedName>
        <fullName evidence="2">Uncharacterized protein</fullName>
    </submittedName>
</protein>
<evidence type="ECO:0000313" key="2">
    <source>
        <dbReference type="EMBL" id="MBD9354425.1"/>
    </source>
</evidence>
<accession>A0ABR9CUE5</accession>
<keyword evidence="3" id="KW-1185">Reference proteome</keyword>
<keyword evidence="1" id="KW-1133">Transmembrane helix</keyword>
<gene>
    <name evidence="2" type="ORF">IE877_00725</name>
</gene>
<feature type="transmembrane region" description="Helical" evidence="1">
    <location>
        <begin position="12"/>
        <end position="37"/>
    </location>
</feature>
<evidence type="ECO:0000256" key="1">
    <source>
        <dbReference type="SAM" id="Phobius"/>
    </source>
</evidence>
<organism evidence="2 3">
    <name type="scientific">Methylomonas albis</name>
    <dbReference type="NCBI Taxonomy" id="1854563"/>
    <lineage>
        <taxon>Bacteria</taxon>
        <taxon>Pseudomonadati</taxon>
        <taxon>Pseudomonadota</taxon>
        <taxon>Gammaproteobacteria</taxon>
        <taxon>Methylococcales</taxon>
        <taxon>Methylococcaceae</taxon>
        <taxon>Methylomonas</taxon>
    </lineage>
</organism>
<dbReference type="EMBL" id="JACXSS010000001">
    <property type="protein sequence ID" value="MBD9354425.1"/>
    <property type="molecule type" value="Genomic_DNA"/>
</dbReference>
<dbReference type="RefSeq" id="WP_192372317.1">
    <property type="nucleotide sequence ID" value="NZ_CAJHIV010000001.1"/>
</dbReference>
<comment type="caution">
    <text evidence="2">The sequence shown here is derived from an EMBL/GenBank/DDBJ whole genome shotgun (WGS) entry which is preliminary data.</text>
</comment>
<reference evidence="2 3" key="1">
    <citation type="submission" date="2020-09" db="EMBL/GenBank/DDBJ databases">
        <title>Methylomonas albis sp. nov. and Methylomonas fluvii sp. nov.: Two cold-adapted methanotrophs from the River Elbe and an amended description of Methylovulum psychrotolerans strain Eb1.</title>
        <authorList>
            <person name="Bussmann I.K."/>
            <person name="Klings K.-W."/>
            <person name="Warnstedt J."/>
            <person name="Hoppert M."/>
            <person name="Saborowski A."/>
            <person name="Horn F."/>
            <person name="Liebner S."/>
        </authorList>
    </citation>
    <scope>NUCLEOTIDE SEQUENCE [LARGE SCALE GENOMIC DNA]</scope>
    <source>
        <strain evidence="2 3">EbA</strain>
    </source>
</reference>
<proteinExistence type="predicted"/>
<keyword evidence="1" id="KW-0472">Membrane</keyword>